<reference evidence="6 7" key="1">
    <citation type="submission" date="2018-05" db="EMBL/GenBank/DDBJ databases">
        <title>Complete genome sequence of Megasphaera sp. AJH120T, isolated from the ceca of a chicken.</title>
        <authorList>
            <person name="Maki J."/>
            <person name="Looft T."/>
        </authorList>
    </citation>
    <scope>NUCLEOTIDE SEQUENCE [LARGE SCALE GENOMIC DNA]</scope>
    <source>
        <strain evidence="6 7">AJH120</strain>
    </source>
</reference>
<evidence type="ECO:0000313" key="6">
    <source>
        <dbReference type="EMBL" id="AXL22409.1"/>
    </source>
</evidence>
<name>A0A346B2R6_9FIRM</name>
<proteinExistence type="inferred from homology"/>
<dbReference type="CDD" id="cd18095">
    <property type="entry name" value="SpoU-like_rRNA-MTase"/>
    <property type="match status" value="1"/>
</dbReference>
<dbReference type="EMBL" id="CP029462">
    <property type="protein sequence ID" value="AXL22409.1"/>
    <property type="molecule type" value="Genomic_DNA"/>
</dbReference>
<dbReference type="InterPro" id="IPR051259">
    <property type="entry name" value="rRNA_Methyltransferase"/>
</dbReference>
<dbReference type="GO" id="GO:0003723">
    <property type="term" value="F:RNA binding"/>
    <property type="evidence" value="ECO:0007669"/>
    <property type="project" value="InterPro"/>
</dbReference>
<protein>
    <submittedName>
        <fullName evidence="6">RNA methyltransferase</fullName>
    </submittedName>
</protein>
<evidence type="ECO:0000256" key="3">
    <source>
        <dbReference type="ARBA" id="ARBA00022679"/>
    </source>
</evidence>
<dbReference type="InterPro" id="IPR029026">
    <property type="entry name" value="tRNA_m1G_MTases_N"/>
</dbReference>
<evidence type="ECO:0000259" key="4">
    <source>
        <dbReference type="Pfam" id="PF00588"/>
    </source>
</evidence>
<keyword evidence="3 6" id="KW-0808">Transferase</keyword>
<dbReference type="InterPro" id="IPR029028">
    <property type="entry name" value="Alpha/beta_knot_MTases"/>
</dbReference>
<feature type="domain" description="MRM3-like substrate binding" evidence="5">
    <location>
        <begin position="9"/>
        <end position="99"/>
    </location>
</feature>
<evidence type="ECO:0000313" key="7">
    <source>
        <dbReference type="Proteomes" id="UP000254337"/>
    </source>
</evidence>
<feature type="domain" description="tRNA/rRNA methyltransferase SpoU type" evidence="4">
    <location>
        <begin position="120"/>
        <end position="259"/>
    </location>
</feature>
<dbReference type="GO" id="GO:0032259">
    <property type="term" value="P:methylation"/>
    <property type="evidence" value="ECO:0007669"/>
    <property type="project" value="UniProtKB-KW"/>
</dbReference>
<dbReference type="PANTHER" id="PTHR43191">
    <property type="entry name" value="RRNA METHYLTRANSFERASE 3"/>
    <property type="match status" value="1"/>
</dbReference>
<dbReference type="GO" id="GO:0008173">
    <property type="term" value="F:RNA methyltransferase activity"/>
    <property type="evidence" value="ECO:0007669"/>
    <property type="project" value="InterPro"/>
</dbReference>
<evidence type="ECO:0000256" key="1">
    <source>
        <dbReference type="ARBA" id="ARBA00007228"/>
    </source>
</evidence>
<gene>
    <name evidence="6" type="ORF">DKB62_08910</name>
</gene>
<dbReference type="SUPFAM" id="SSF75217">
    <property type="entry name" value="alpha/beta knot"/>
    <property type="match status" value="1"/>
</dbReference>
<dbReference type="AlphaFoldDB" id="A0A346B2R6"/>
<dbReference type="Gene3D" id="3.40.1280.10">
    <property type="match status" value="1"/>
</dbReference>
<comment type="similarity">
    <text evidence="1">Belongs to the class IV-like SAM-binding methyltransferase superfamily. RNA methyltransferase TrmH family.</text>
</comment>
<dbReference type="Gene3D" id="3.30.1330.30">
    <property type="match status" value="1"/>
</dbReference>
<keyword evidence="2 6" id="KW-0489">Methyltransferase</keyword>
<dbReference type="Pfam" id="PF00588">
    <property type="entry name" value="SpoU_methylase"/>
    <property type="match status" value="1"/>
</dbReference>
<evidence type="ECO:0000259" key="5">
    <source>
        <dbReference type="Pfam" id="PF22435"/>
    </source>
</evidence>
<dbReference type="SUPFAM" id="SSF55315">
    <property type="entry name" value="L30e-like"/>
    <property type="match status" value="1"/>
</dbReference>
<dbReference type="Pfam" id="PF22435">
    <property type="entry name" value="MRM3-like_sub_bind"/>
    <property type="match status" value="1"/>
</dbReference>
<keyword evidence="7" id="KW-1185">Reference proteome</keyword>
<dbReference type="PANTHER" id="PTHR43191:SF2">
    <property type="entry name" value="RRNA METHYLTRANSFERASE 3, MITOCHONDRIAL"/>
    <property type="match status" value="1"/>
</dbReference>
<evidence type="ECO:0000256" key="2">
    <source>
        <dbReference type="ARBA" id="ARBA00022603"/>
    </source>
</evidence>
<dbReference type="InterPro" id="IPR029064">
    <property type="entry name" value="Ribosomal_eL30-like_sf"/>
</dbReference>
<dbReference type="InterPro" id="IPR001537">
    <property type="entry name" value="SpoU_MeTrfase"/>
</dbReference>
<dbReference type="KEGG" id="meg:DKB62_08910"/>
<dbReference type="InterPro" id="IPR053888">
    <property type="entry name" value="MRM3-like_sub_bind"/>
</dbReference>
<dbReference type="GO" id="GO:0006396">
    <property type="term" value="P:RNA processing"/>
    <property type="evidence" value="ECO:0007669"/>
    <property type="project" value="InterPro"/>
</dbReference>
<accession>A0A346B2R6</accession>
<dbReference type="OrthoDB" id="9794400at2"/>
<organism evidence="6 7">
    <name type="scientific">Megasphaera stantonii</name>
    <dbReference type="NCBI Taxonomy" id="2144175"/>
    <lineage>
        <taxon>Bacteria</taxon>
        <taxon>Bacillati</taxon>
        <taxon>Bacillota</taxon>
        <taxon>Negativicutes</taxon>
        <taxon>Veillonellales</taxon>
        <taxon>Veillonellaceae</taxon>
        <taxon>Megasphaera</taxon>
    </lineage>
</organism>
<dbReference type="Proteomes" id="UP000254337">
    <property type="component" value="Chromosome"/>
</dbReference>
<sequence length="273" mass="30045">MKSITSRDNQWIKKACSLKQKKGRQQERMVFVEGMRVVRDAAESGIRRAVCFLSPKGREHEKFQDIYDMGRALDWTFFSVTDSVYDKLKDTKAPQGIAAMLPYVTVSLDELNGLAPRQAVVYLQAVQDPGNLGTIIRTAAAANAAAILLSEGSVDVYNDKTIRSAMGAIFKVPIVQDVSEAQLIEFCRQQGRVLLGTAPQGTTSYAQAAYARPVVLAFGNEGNGLSDTLIEQCSEVLTIPMRSDTESLNLSMSVGVIVYKAWEANGFKEKYDE</sequence>